<sequence length="112" mass="12333">MIKPGNVAGCKMVPKDVIAELWEYYHKKKIEEDKVPPREAPKNRVSMLGNLTSIYQNTLEAAINDINNSFGKGSFTSWAMLGELYETCPSGCLTLDCALGGGLPKGAKRRQK</sequence>
<keyword evidence="2" id="KW-1185">Reference proteome</keyword>
<reference evidence="1 2" key="1">
    <citation type="submission" date="2019-01" db="EMBL/GenBank/DDBJ databases">
        <title>Sequencing of cultivated peanut Arachis hypogaea provides insights into genome evolution and oil improvement.</title>
        <authorList>
            <person name="Chen X."/>
        </authorList>
    </citation>
    <scope>NUCLEOTIDE SEQUENCE [LARGE SCALE GENOMIC DNA]</scope>
    <source>
        <strain evidence="2">cv. Fuhuasheng</strain>
        <tissue evidence="1">Leaves</tissue>
    </source>
</reference>
<dbReference type="Proteomes" id="UP000289738">
    <property type="component" value="Chromosome A01"/>
</dbReference>
<proteinExistence type="predicted"/>
<protein>
    <submittedName>
        <fullName evidence="1">Uncharacterized protein</fullName>
    </submittedName>
</protein>
<accession>A0A445EQX1</accession>
<gene>
    <name evidence="1" type="ORF">Ahy_A01g002366</name>
</gene>
<evidence type="ECO:0000313" key="1">
    <source>
        <dbReference type="EMBL" id="RYR77762.1"/>
    </source>
</evidence>
<organism evidence="1 2">
    <name type="scientific">Arachis hypogaea</name>
    <name type="common">Peanut</name>
    <dbReference type="NCBI Taxonomy" id="3818"/>
    <lineage>
        <taxon>Eukaryota</taxon>
        <taxon>Viridiplantae</taxon>
        <taxon>Streptophyta</taxon>
        <taxon>Embryophyta</taxon>
        <taxon>Tracheophyta</taxon>
        <taxon>Spermatophyta</taxon>
        <taxon>Magnoliopsida</taxon>
        <taxon>eudicotyledons</taxon>
        <taxon>Gunneridae</taxon>
        <taxon>Pentapetalae</taxon>
        <taxon>rosids</taxon>
        <taxon>fabids</taxon>
        <taxon>Fabales</taxon>
        <taxon>Fabaceae</taxon>
        <taxon>Papilionoideae</taxon>
        <taxon>50 kb inversion clade</taxon>
        <taxon>dalbergioids sensu lato</taxon>
        <taxon>Dalbergieae</taxon>
        <taxon>Pterocarpus clade</taxon>
        <taxon>Arachis</taxon>
    </lineage>
</organism>
<dbReference type="AlphaFoldDB" id="A0A445EQX1"/>
<dbReference type="EMBL" id="SDMP01000001">
    <property type="protein sequence ID" value="RYR77762.1"/>
    <property type="molecule type" value="Genomic_DNA"/>
</dbReference>
<evidence type="ECO:0000313" key="2">
    <source>
        <dbReference type="Proteomes" id="UP000289738"/>
    </source>
</evidence>
<comment type="caution">
    <text evidence="1">The sequence shown here is derived from an EMBL/GenBank/DDBJ whole genome shotgun (WGS) entry which is preliminary data.</text>
</comment>
<name>A0A445EQX1_ARAHY</name>